<comment type="caution">
    <text evidence="1">The sequence shown here is derived from an EMBL/GenBank/DDBJ whole genome shotgun (WGS) entry which is preliminary data.</text>
</comment>
<dbReference type="InParanoid" id="K2QGF5"/>
<dbReference type="VEuPathDB" id="FungiDB:MPH_14230"/>
<gene>
    <name evidence="1" type="ORF">MPH_14230</name>
</gene>
<evidence type="ECO:0000313" key="2">
    <source>
        <dbReference type="Proteomes" id="UP000007129"/>
    </source>
</evidence>
<reference evidence="1 2" key="1">
    <citation type="journal article" date="2012" name="BMC Genomics">
        <title>Tools to kill: Genome of one of the most destructive plant pathogenic fungi Macrophomina phaseolina.</title>
        <authorList>
            <person name="Islam M.S."/>
            <person name="Haque M.S."/>
            <person name="Islam M.M."/>
            <person name="Emdad E.M."/>
            <person name="Halim A."/>
            <person name="Hossen Q.M.M."/>
            <person name="Hossain M.Z."/>
            <person name="Ahmed B."/>
            <person name="Rahim S."/>
            <person name="Rahman M.S."/>
            <person name="Alam M.M."/>
            <person name="Hou S."/>
            <person name="Wan X."/>
            <person name="Saito J.A."/>
            <person name="Alam M."/>
        </authorList>
    </citation>
    <scope>NUCLEOTIDE SEQUENCE [LARGE SCALE GENOMIC DNA]</scope>
    <source>
        <strain evidence="1 2">MS6</strain>
    </source>
</reference>
<evidence type="ECO:0000313" key="1">
    <source>
        <dbReference type="EMBL" id="EKG08856.1"/>
    </source>
</evidence>
<name>K2QGF5_MACPH</name>
<dbReference type="HOGENOM" id="CLU_3322438_0_0_1"/>
<organism evidence="1 2">
    <name type="scientific">Macrophomina phaseolina (strain MS6)</name>
    <name type="common">Charcoal rot fungus</name>
    <dbReference type="NCBI Taxonomy" id="1126212"/>
    <lineage>
        <taxon>Eukaryota</taxon>
        <taxon>Fungi</taxon>
        <taxon>Dikarya</taxon>
        <taxon>Ascomycota</taxon>
        <taxon>Pezizomycotina</taxon>
        <taxon>Dothideomycetes</taxon>
        <taxon>Dothideomycetes incertae sedis</taxon>
        <taxon>Botryosphaeriales</taxon>
        <taxon>Botryosphaeriaceae</taxon>
        <taxon>Macrophomina</taxon>
    </lineage>
</organism>
<sequence length="39" mass="4475">ILNGAMLWQKNSMLYSRIRHGHLFLHRQIAILLVASGCI</sequence>
<accession>K2QGF5</accession>
<dbReference type="AlphaFoldDB" id="K2QGF5"/>
<feature type="non-terminal residue" evidence="1">
    <location>
        <position position="39"/>
    </location>
</feature>
<proteinExistence type="predicted"/>
<protein>
    <submittedName>
        <fullName evidence="1">Uncharacterized protein</fullName>
    </submittedName>
</protein>
<dbReference type="EMBL" id="AHHD01001333">
    <property type="protein sequence ID" value="EKG08856.1"/>
    <property type="molecule type" value="Genomic_DNA"/>
</dbReference>
<feature type="non-terminal residue" evidence="1">
    <location>
        <position position="1"/>
    </location>
</feature>
<dbReference type="Proteomes" id="UP000007129">
    <property type="component" value="Unassembled WGS sequence"/>
</dbReference>